<reference evidence="1" key="1">
    <citation type="submission" date="2021-04" db="EMBL/GenBank/DDBJ databases">
        <title>Difference and commonality of drug resistance evolution in various bacteria. and drug sensitivity profiles.</title>
        <authorList>
            <person name="Maeda T."/>
            <person name="Shibai A."/>
            <person name="Kawada K."/>
            <person name="Kotani H."/>
            <person name="Tarusawa Y."/>
            <person name="Tanabe K."/>
            <person name="Furusawa C."/>
        </authorList>
    </citation>
    <scope>NUCLEOTIDE SEQUENCE</scope>
    <source>
        <strain evidence="1">JCM 8580</strain>
    </source>
</reference>
<accession>A0AA86J4G7</accession>
<evidence type="ECO:0000313" key="1">
    <source>
        <dbReference type="EMBL" id="BCU53979.1"/>
    </source>
</evidence>
<proteinExistence type="predicted"/>
<dbReference type="Proteomes" id="UP000682928">
    <property type="component" value="Chromosome"/>
</dbReference>
<protein>
    <submittedName>
        <fullName evidence="1">Toxin HicA</fullName>
    </submittedName>
</protein>
<gene>
    <name evidence="1" type="ORF">ENKO_05730</name>
</gene>
<evidence type="ECO:0000313" key="2">
    <source>
        <dbReference type="Proteomes" id="UP000682928"/>
    </source>
</evidence>
<organism evidence="1 2">
    <name type="scientific">Enterobacter kobei</name>
    <dbReference type="NCBI Taxonomy" id="208224"/>
    <lineage>
        <taxon>Bacteria</taxon>
        <taxon>Pseudomonadati</taxon>
        <taxon>Pseudomonadota</taxon>
        <taxon>Gammaproteobacteria</taxon>
        <taxon>Enterobacterales</taxon>
        <taxon>Enterobacteriaceae</taxon>
        <taxon>Enterobacter</taxon>
        <taxon>Enterobacter cloacae complex</taxon>
    </lineage>
</organism>
<name>A0AA86J4G7_9ENTR</name>
<dbReference type="AlphaFoldDB" id="A0AA86J4G7"/>
<sequence>MTMINVKDLSSRHRQTLDDIMTEPPKVGVKWEDITAFIKATGGTIKKNDGSRRKFQIGKTKFHTHEPHPQSTIDRGALAGLREWLVNSVGVNYE</sequence>
<dbReference type="EMBL" id="AP024590">
    <property type="protein sequence ID" value="BCU53979.1"/>
    <property type="molecule type" value="Genomic_DNA"/>
</dbReference>